<protein>
    <submittedName>
        <fullName evidence="1">Uncharacterized protein</fullName>
    </submittedName>
</protein>
<sequence length="295" mass="33770">MPLDLRQRLSEFSYGYGITREVQAHLESIGLRPVPFLPSLLHEAEIGCDVHFDRPGVALLIQFKLGQELKQFRRSDTSKPAPAIEKPFWRFEVDTAEEDGQYDLLLKAERAGAEVHYVAPRFADWDRYATAFQSNEVLDNSLLIKPSEIDTKLRAQGESDGLHKVIYDTSRVYVCSTPKRVEESRIEEIARNLQVEMKEREELISTALKRVFDSFSQRRDIWRAPIEESSTDFDRILTQVQSEQIGRTPQQMVRARNLRLEDLRRTAKTENDAVFAAVGVETWAAGSQLVAVTTD</sequence>
<dbReference type="AlphaFoldDB" id="A0A062TTF0"/>
<name>A0A062TTF0_9PROT</name>
<organism evidence="1 2">
    <name type="scientific">Hyphomonas pacifica</name>
    <dbReference type="NCBI Taxonomy" id="1280941"/>
    <lineage>
        <taxon>Bacteria</taxon>
        <taxon>Pseudomonadati</taxon>
        <taxon>Pseudomonadota</taxon>
        <taxon>Alphaproteobacteria</taxon>
        <taxon>Hyphomonadales</taxon>
        <taxon>Hyphomonadaceae</taxon>
        <taxon>Hyphomonas</taxon>
    </lineage>
</organism>
<comment type="caution">
    <text evidence="1">The sequence shown here is derived from an EMBL/GenBank/DDBJ whole genome shotgun (WGS) entry which is preliminary data.</text>
</comment>
<gene>
    <name evidence="1" type="ORF">HY3_12835</name>
</gene>
<dbReference type="EMBL" id="AWFB01000019">
    <property type="protein sequence ID" value="RAN33539.1"/>
    <property type="molecule type" value="Genomic_DNA"/>
</dbReference>
<evidence type="ECO:0000313" key="2">
    <source>
        <dbReference type="Proteomes" id="UP000249123"/>
    </source>
</evidence>
<accession>A0A062TTF0</accession>
<keyword evidence="2" id="KW-1185">Reference proteome</keyword>
<dbReference type="RefSeq" id="WP_034826028.1">
    <property type="nucleotide sequence ID" value="NZ_AWFA01000016.1"/>
</dbReference>
<dbReference type="OrthoDB" id="8257659at2"/>
<dbReference type="Proteomes" id="UP000249123">
    <property type="component" value="Unassembled WGS sequence"/>
</dbReference>
<evidence type="ECO:0000313" key="1">
    <source>
        <dbReference type="EMBL" id="RAN33539.1"/>
    </source>
</evidence>
<reference evidence="1 2" key="1">
    <citation type="submission" date="2013-04" db="EMBL/GenBank/DDBJ databases">
        <title>Hyphomonas sp. T24B3 Genome Sequencing.</title>
        <authorList>
            <person name="Lai Q."/>
            <person name="Shao Z."/>
        </authorList>
    </citation>
    <scope>NUCLEOTIDE SEQUENCE [LARGE SCALE GENOMIC DNA]</scope>
    <source>
        <strain evidence="1 2">T24B3</strain>
    </source>
</reference>
<dbReference type="eggNOG" id="ENOG5033UU1">
    <property type="taxonomic scope" value="Bacteria"/>
</dbReference>
<proteinExistence type="predicted"/>